<evidence type="ECO:0000313" key="3">
    <source>
        <dbReference type="Proteomes" id="UP001374579"/>
    </source>
</evidence>
<dbReference type="AlphaFoldDB" id="A0AAN9B0I7"/>
<organism evidence="2 3">
    <name type="scientific">Littorina saxatilis</name>
    <dbReference type="NCBI Taxonomy" id="31220"/>
    <lineage>
        <taxon>Eukaryota</taxon>
        <taxon>Metazoa</taxon>
        <taxon>Spiralia</taxon>
        <taxon>Lophotrochozoa</taxon>
        <taxon>Mollusca</taxon>
        <taxon>Gastropoda</taxon>
        <taxon>Caenogastropoda</taxon>
        <taxon>Littorinimorpha</taxon>
        <taxon>Littorinoidea</taxon>
        <taxon>Littorinidae</taxon>
        <taxon>Littorina</taxon>
    </lineage>
</organism>
<protein>
    <submittedName>
        <fullName evidence="2">Uncharacterized protein</fullName>
    </submittedName>
</protein>
<keyword evidence="3" id="KW-1185">Reference proteome</keyword>
<feature type="chain" id="PRO_5042974966" evidence="1">
    <location>
        <begin position="16"/>
        <end position="306"/>
    </location>
</feature>
<gene>
    <name evidence="2" type="ORF">V1264_005773</name>
</gene>
<feature type="signal peptide" evidence="1">
    <location>
        <begin position="1"/>
        <end position="15"/>
    </location>
</feature>
<comment type="caution">
    <text evidence="2">The sequence shown here is derived from an EMBL/GenBank/DDBJ whole genome shotgun (WGS) entry which is preliminary data.</text>
</comment>
<evidence type="ECO:0000256" key="1">
    <source>
        <dbReference type="SAM" id="SignalP"/>
    </source>
</evidence>
<name>A0AAN9B0I7_9CAEN</name>
<keyword evidence="1" id="KW-0732">Signal</keyword>
<evidence type="ECO:0000313" key="2">
    <source>
        <dbReference type="EMBL" id="KAK7096479.1"/>
    </source>
</evidence>
<dbReference type="Proteomes" id="UP001374579">
    <property type="component" value="Unassembled WGS sequence"/>
</dbReference>
<proteinExistence type="predicted"/>
<reference evidence="2 3" key="1">
    <citation type="submission" date="2024-02" db="EMBL/GenBank/DDBJ databases">
        <title>Chromosome-scale genome assembly of the rough periwinkle Littorina saxatilis.</title>
        <authorList>
            <person name="De Jode A."/>
            <person name="Faria R."/>
            <person name="Formenti G."/>
            <person name="Sims Y."/>
            <person name="Smith T.P."/>
            <person name="Tracey A."/>
            <person name="Wood J.M.D."/>
            <person name="Zagrodzka Z.B."/>
            <person name="Johannesson K."/>
            <person name="Butlin R.K."/>
            <person name="Leder E.H."/>
        </authorList>
    </citation>
    <scope>NUCLEOTIDE SEQUENCE [LARGE SCALE GENOMIC DNA]</scope>
    <source>
        <strain evidence="2">Snail1</strain>
        <tissue evidence="2">Muscle</tissue>
    </source>
</reference>
<sequence>MKFLILATLVVSASAFLNMPAATPQQTPPANNQLGPSKQMPDMNLVMQMVRQILMLLLPKLMANPSLMASFTGGKAAAAAGSPAGVMDFVTGKLATAGPAVGPKSKPMVPPMHAGSPTMGGMGPAAVMAAMGGRPNVFAPAAPAAPAYGAHAHGAGMYMPTGDAFKDMRIAELLRDPTLGFVTDPRVSAYIPPAGAGHYGLSLGDRIKDYIQYSLIRRRAPGRPLSAKENDLLHLIGDPPKEMMMPSYAARYGGAPAGGMGGGGMGMAGMASMAAGMAAMANMNQAMAGMNPAGPAAPGMNPPAVG</sequence>
<dbReference type="EMBL" id="JBAMIC010000014">
    <property type="protein sequence ID" value="KAK7096479.1"/>
    <property type="molecule type" value="Genomic_DNA"/>
</dbReference>
<accession>A0AAN9B0I7</accession>